<feature type="compositionally biased region" description="Low complexity" evidence="1">
    <location>
        <begin position="367"/>
        <end position="377"/>
    </location>
</feature>
<keyword evidence="3" id="KW-1185">Reference proteome</keyword>
<feature type="compositionally biased region" description="Gly residues" evidence="1">
    <location>
        <begin position="354"/>
        <end position="366"/>
    </location>
</feature>
<evidence type="ECO:0000313" key="3">
    <source>
        <dbReference type="Proteomes" id="UP000006906"/>
    </source>
</evidence>
<name>A0A2K3DXC2_CHLRE</name>
<gene>
    <name evidence="2" type="ORF">CHLRE_03g174800v5</name>
</gene>
<dbReference type="InterPro" id="IPR037383">
    <property type="entry name" value="CCDC87"/>
</dbReference>
<feature type="compositionally biased region" description="Low complexity" evidence="1">
    <location>
        <begin position="65"/>
        <end position="85"/>
    </location>
</feature>
<evidence type="ECO:0000256" key="1">
    <source>
        <dbReference type="SAM" id="MobiDB-lite"/>
    </source>
</evidence>
<feature type="compositionally biased region" description="Pro residues" evidence="1">
    <location>
        <begin position="663"/>
        <end position="678"/>
    </location>
</feature>
<sequence length="887" mass="91716">MSKDTRRVQKLAPVVTVDELRKTGVLGARHTITSSLAYPGLTAKSLWEPPDAGAGSGGDADDSASDSPSAASGAARGSPAAAKGPVRMASPDQYDATAAARSTLIHERPNVVERMEKGVAVCGVLRDNRHYRLNSLGVFHAGVNDVRTRSMHRVELHKHLSSTNLRAPQGDKEVRSAVQQDNVGTRLEKMYNRVLKSQYLTDDPGSVTWGVQAGSGGGAGGGRGGAGGLSQVASGTAPPGLNGSPSGPVGNGAGGGGSPGGLRKVLAAGGTSQRRLGGPGGMSISIHDDSKAGPGPGSEVLRGKAQGSVLLTPSHATARSGGGGTMNSPTHAARSGGGAGMPQSPSMLVRHGSPGPGGAGSPGPGLGSSQQLPNPFAGGPGAGNTTSPNAQQQRDLGGTSKGTARSADYWVKVTLPPEVIEAQLRHLAATTEANLRAYHARVAAAQDELLHSSGLGPETLGLNPEQVEQSLKVKLGQIQEDTTANDFNYSSLSREAVLASRLGAASKQLLTATSLPQFIRAALEHVTQHSSELQQLAEPDRAKAEHGNTHRRKRLGKAAPVGLGAGNGDGSAPGVGAAAAAAAGDSDGEGGSMRRSSGSELWPEYSSVRHRAAEFGWTAPEHRASMALGIDSPTRASEAGGPGASTAGGEEGGEGGAGERWRPPPPARVPAGSPPPTAPGERRMGRTITIMRRPDAMITEDWMEEFRDQLLEIESSPVAPHSPPDGIQPLPPLGAGDMDAGAYVRSRLERLWGVLGMPPHTRLDMVLFFTSRDRALTFAGSLELWEAAAAAVLSRESQVEALVSVQHEIESNNADRLSLGALSALCVRVLQQTRWVAALSERLRQDNGWELTFNGQPYPGPDAISSTHLVAFMEMLRQATEVTGLRP</sequence>
<feature type="compositionally biased region" description="Gly residues" evidence="1">
    <location>
        <begin position="249"/>
        <end position="260"/>
    </location>
</feature>
<feature type="compositionally biased region" description="Gly residues" evidence="1">
    <location>
        <begin position="563"/>
        <end position="573"/>
    </location>
</feature>
<feature type="region of interest" description="Disordered" evidence="1">
    <location>
        <begin position="314"/>
        <end position="403"/>
    </location>
</feature>
<feature type="region of interest" description="Disordered" evidence="1">
    <location>
        <begin position="43"/>
        <end position="88"/>
    </location>
</feature>
<dbReference type="EMBL" id="CM008964">
    <property type="protein sequence ID" value="PNW85175.1"/>
    <property type="molecule type" value="Genomic_DNA"/>
</dbReference>
<dbReference type="OrthoDB" id="67750at2759"/>
<dbReference type="InParanoid" id="A0A2K3DXC2"/>
<accession>A0A2K3DXC2</accession>
<feature type="compositionally biased region" description="Polar residues" evidence="1">
    <location>
        <begin position="385"/>
        <end position="394"/>
    </location>
</feature>
<dbReference type="PANTHER" id="PTHR16078:SF1">
    <property type="entry name" value="COILED-COIL DOMAIN-CONTAINING PROTEIN 87"/>
    <property type="match status" value="1"/>
</dbReference>
<proteinExistence type="predicted"/>
<dbReference type="GeneID" id="5728875"/>
<dbReference type="AlphaFoldDB" id="A0A2K3DXC2"/>
<feature type="region of interest" description="Disordered" evidence="1">
    <location>
        <begin position="530"/>
        <end position="604"/>
    </location>
</feature>
<feature type="region of interest" description="Disordered" evidence="1">
    <location>
        <begin position="211"/>
        <end position="302"/>
    </location>
</feature>
<reference evidence="2 3" key="1">
    <citation type="journal article" date="2007" name="Science">
        <title>The Chlamydomonas genome reveals the evolution of key animal and plant functions.</title>
        <authorList>
            <person name="Merchant S.S."/>
            <person name="Prochnik S.E."/>
            <person name="Vallon O."/>
            <person name="Harris E.H."/>
            <person name="Karpowicz S.J."/>
            <person name="Witman G.B."/>
            <person name="Terry A."/>
            <person name="Salamov A."/>
            <person name="Fritz-Laylin L.K."/>
            <person name="Marechal-Drouard L."/>
            <person name="Marshall W.F."/>
            <person name="Qu L.H."/>
            <person name="Nelson D.R."/>
            <person name="Sanderfoot A.A."/>
            <person name="Spalding M.H."/>
            <person name="Kapitonov V.V."/>
            <person name="Ren Q."/>
            <person name="Ferris P."/>
            <person name="Lindquist E."/>
            <person name="Shapiro H."/>
            <person name="Lucas S.M."/>
            <person name="Grimwood J."/>
            <person name="Schmutz J."/>
            <person name="Cardol P."/>
            <person name="Cerutti H."/>
            <person name="Chanfreau G."/>
            <person name="Chen C.L."/>
            <person name="Cognat V."/>
            <person name="Croft M.T."/>
            <person name="Dent R."/>
            <person name="Dutcher S."/>
            <person name="Fernandez E."/>
            <person name="Fukuzawa H."/>
            <person name="Gonzalez-Ballester D."/>
            <person name="Gonzalez-Halphen D."/>
            <person name="Hallmann A."/>
            <person name="Hanikenne M."/>
            <person name="Hippler M."/>
            <person name="Inwood W."/>
            <person name="Jabbari K."/>
            <person name="Kalanon M."/>
            <person name="Kuras R."/>
            <person name="Lefebvre P.A."/>
            <person name="Lemaire S.D."/>
            <person name="Lobanov A.V."/>
            <person name="Lohr M."/>
            <person name="Manuell A."/>
            <person name="Meier I."/>
            <person name="Mets L."/>
            <person name="Mittag M."/>
            <person name="Mittelmeier T."/>
            <person name="Moroney J.V."/>
            <person name="Moseley J."/>
            <person name="Napoli C."/>
            <person name="Nedelcu A.M."/>
            <person name="Niyogi K."/>
            <person name="Novoselov S.V."/>
            <person name="Paulsen I.T."/>
            <person name="Pazour G."/>
            <person name="Purton S."/>
            <person name="Ral J.P."/>
            <person name="Riano-Pachon D.M."/>
            <person name="Riekhof W."/>
            <person name="Rymarquis L."/>
            <person name="Schroda M."/>
            <person name="Stern D."/>
            <person name="Umen J."/>
            <person name="Willows R."/>
            <person name="Wilson N."/>
            <person name="Zimmer S.L."/>
            <person name="Allmer J."/>
            <person name="Balk J."/>
            <person name="Bisova K."/>
            <person name="Chen C.J."/>
            <person name="Elias M."/>
            <person name="Gendler K."/>
            <person name="Hauser C."/>
            <person name="Lamb M.R."/>
            <person name="Ledford H."/>
            <person name="Long J.C."/>
            <person name="Minagawa J."/>
            <person name="Page M.D."/>
            <person name="Pan J."/>
            <person name="Pootakham W."/>
            <person name="Roje S."/>
            <person name="Rose A."/>
            <person name="Stahlberg E."/>
            <person name="Terauchi A.M."/>
            <person name="Yang P."/>
            <person name="Ball S."/>
            <person name="Bowler C."/>
            <person name="Dieckmann C.L."/>
            <person name="Gladyshev V.N."/>
            <person name="Green P."/>
            <person name="Jorgensen R."/>
            <person name="Mayfield S."/>
            <person name="Mueller-Roeber B."/>
            <person name="Rajamani S."/>
            <person name="Sayre R.T."/>
            <person name="Brokstein P."/>
            <person name="Dubchak I."/>
            <person name="Goodstein D."/>
            <person name="Hornick L."/>
            <person name="Huang Y.W."/>
            <person name="Jhaveri J."/>
            <person name="Luo Y."/>
            <person name="Martinez D."/>
            <person name="Ngau W.C."/>
            <person name="Otillar B."/>
            <person name="Poliakov A."/>
            <person name="Porter A."/>
            <person name="Szajkowski L."/>
            <person name="Werner G."/>
            <person name="Zhou K."/>
            <person name="Grigoriev I.V."/>
            <person name="Rokhsar D.S."/>
            <person name="Grossman A.R."/>
        </authorList>
    </citation>
    <scope>NUCLEOTIDE SEQUENCE [LARGE SCALE GENOMIC DNA]</scope>
    <source>
        <strain evidence="3">CC-503</strain>
    </source>
</reference>
<feature type="compositionally biased region" description="Basic and acidic residues" evidence="1">
    <location>
        <begin position="538"/>
        <end position="548"/>
    </location>
</feature>
<protein>
    <submittedName>
        <fullName evidence="2">Uncharacterized protein</fullName>
    </submittedName>
</protein>
<dbReference type="Gramene" id="PNW85175">
    <property type="protein sequence ID" value="PNW85175"/>
    <property type="gene ID" value="CHLRE_03g174800v5"/>
</dbReference>
<dbReference type="PANTHER" id="PTHR16078">
    <property type="entry name" value="COILED-COIL DOMAIN-CONTAINING PROTEIN 87"/>
    <property type="match status" value="1"/>
</dbReference>
<evidence type="ECO:0000313" key="2">
    <source>
        <dbReference type="EMBL" id="PNW85175.1"/>
    </source>
</evidence>
<dbReference type="Proteomes" id="UP000006906">
    <property type="component" value="Chromosome 3"/>
</dbReference>
<feature type="compositionally biased region" description="Low complexity" evidence="1">
    <location>
        <begin position="574"/>
        <end position="585"/>
    </location>
</feature>
<dbReference type="STRING" id="3055.A0A2K3DXC2"/>
<dbReference type="OMA" id="RTITIMR"/>
<organism evidence="2 3">
    <name type="scientific">Chlamydomonas reinhardtii</name>
    <name type="common">Chlamydomonas smithii</name>
    <dbReference type="NCBI Taxonomy" id="3055"/>
    <lineage>
        <taxon>Eukaryota</taxon>
        <taxon>Viridiplantae</taxon>
        <taxon>Chlorophyta</taxon>
        <taxon>core chlorophytes</taxon>
        <taxon>Chlorophyceae</taxon>
        <taxon>CS clade</taxon>
        <taxon>Chlamydomonadales</taxon>
        <taxon>Chlamydomonadaceae</taxon>
        <taxon>Chlamydomonas</taxon>
    </lineage>
</organism>
<feature type="compositionally biased region" description="Gly residues" evidence="1">
    <location>
        <begin position="213"/>
        <end position="228"/>
    </location>
</feature>
<feature type="region of interest" description="Disordered" evidence="1">
    <location>
        <begin position="632"/>
        <end position="682"/>
    </location>
</feature>
<dbReference type="KEGG" id="cre:CHLRE_03g174800v5"/>
<dbReference type="RefSeq" id="XP_042926069.1">
    <property type="nucleotide sequence ID" value="XM_043060940.1"/>
</dbReference>
<feature type="compositionally biased region" description="Low complexity" evidence="1">
    <location>
        <begin position="237"/>
        <end position="248"/>
    </location>
</feature>